<feature type="compositionally biased region" description="Polar residues" evidence="1">
    <location>
        <begin position="173"/>
        <end position="182"/>
    </location>
</feature>
<reference evidence="2" key="1">
    <citation type="submission" date="2024-06" db="UniProtKB">
        <authorList>
            <consortium name="Ensembl"/>
        </authorList>
    </citation>
    <scope>IDENTIFICATION</scope>
</reference>
<feature type="region of interest" description="Disordered" evidence="1">
    <location>
        <begin position="285"/>
        <end position="344"/>
    </location>
</feature>
<organism evidence="2">
    <name type="scientific">Mustela putorius furo</name>
    <name type="common">European domestic ferret</name>
    <name type="synonym">Mustela furo</name>
    <dbReference type="NCBI Taxonomy" id="9669"/>
    <lineage>
        <taxon>Eukaryota</taxon>
        <taxon>Metazoa</taxon>
        <taxon>Chordata</taxon>
        <taxon>Craniata</taxon>
        <taxon>Vertebrata</taxon>
        <taxon>Euteleostomi</taxon>
        <taxon>Mammalia</taxon>
        <taxon>Eutheria</taxon>
        <taxon>Laurasiatheria</taxon>
        <taxon>Carnivora</taxon>
        <taxon>Caniformia</taxon>
        <taxon>Musteloidea</taxon>
        <taxon>Mustelidae</taxon>
        <taxon>Mustelinae</taxon>
        <taxon>Mustela</taxon>
    </lineage>
</organism>
<dbReference type="AlphaFoldDB" id="M3Z809"/>
<dbReference type="EMBL" id="AEYP01049504">
    <property type="status" value="NOT_ANNOTATED_CDS"/>
    <property type="molecule type" value="Genomic_DNA"/>
</dbReference>
<sequence>MQPEAIPNLGPLNPEARAPRPACSNIDLLCAEMASRCGQEAQREAGCPLAISPSPARVLGSHGRQGAGEARGPAAGEMSSGEAWQPLTWATPLDPCSEQALATSPGPTPTLPPRPHPAAPGPSPQDAPGLRQRGWAASSSLQDPLFQGRGSEGWGLGAGAPPKLPPAPRLAVSQPSGTTASHQPLQLLPRARLRTALPPQQNTPTQKREAQTTVFPCSLWLLVTQEGKSSQKVAPAPLLSFFPNRHQQTPSWMGSSPRRTPKASQGCLLSLSPDPSCLSLGLGGAPSSMGHTGRWASSAPLWTPGQTPGGEAQRTAWPGVGAQSRSPAGAARPPRHGLGVGWGRGVPAARRRAAKPGWGFPVSHVAPDSGSA</sequence>
<feature type="region of interest" description="Disordered" evidence="1">
    <location>
        <begin position="1"/>
        <end position="20"/>
    </location>
</feature>
<evidence type="ECO:0000256" key="1">
    <source>
        <dbReference type="SAM" id="MobiDB-lite"/>
    </source>
</evidence>
<feature type="compositionally biased region" description="Polar residues" evidence="1">
    <location>
        <begin position="245"/>
        <end position="258"/>
    </location>
</feature>
<dbReference type="HOGENOM" id="CLU_743863_0_0_1"/>
<name>M3Z809_MUSPF</name>
<accession>M3Z809</accession>
<feature type="compositionally biased region" description="Pro residues" evidence="1">
    <location>
        <begin position="106"/>
        <end position="125"/>
    </location>
</feature>
<feature type="region of interest" description="Disordered" evidence="1">
    <location>
        <begin position="97"/>
        <end position="185"/>
    </location>
</feature>
<feature type="region of interest" description="Disordered" evidence="1">
    <location>
        <begin position="58"/>
        <end position="80"/>
    </location>
</feature>
<dbReference type="InParanoid" id="M3Z809"/>
<feature type="compositionally biased region" description="Low complexity" evidence="1">
    <location>
        <begin position="67"/>
        <end position="77"/>
    </location>
</feature>
<evidence type="ECO:0000313" key="2">
    <source>
        <dbReference type="Ensembl" id="ENSMPUP00000019722.1"/>
    </source>
</evidence>
<protein>
    <submittedName>
        <fullName evidence="2">Uncharacterized protein</fullName>
    </submittedName>
</protein>
<feature type="region of interest" description="Disordered" evidence="1">
    <location>
        <begin position="245"/>
        <end position="268"/>
    </location>
</feature>
<dbReference type="Ensembl" id="ENSMPUT00000020004.1">
    <property type="protein sequence ID" value="ENSMPUP00000019722.1"/>
    <property type="gene ID" value="ENSMPUG00000019852.1"/>
</dbReference>
<proteinExistence type="predicted"/>